<evidence type="ECO:0000313" key="1">
    <source>
        <dbReference type="EMBL" id="WAH39070.1"/>
    </source>
</evidence>
<reference evidence="1" key="1">
    <citation type="submission" date="2022-08" db="EMBL/GenBank/DDBJ databases">
        <title>Alicyclobacillus dauci DSM2870, complete genome.</title>
        <authorList>
            <person name="Wang Q."/>
            <person name="Cai R."/>
            <person name="Wang Z."/>
        </authorList>
    </citation>
    <scope>NUCLEOTIDE SEQUENCE</scope>
    <source>
        <strain evidence="1">DSM 28700</strain>
    </source>
</reference>
<gene>
    <name evidence="1" type="ORF">NZD86_11615</name>
</gene>
<name>A0ABY6Z8L3_9BACL</name>
<accession>A0ABY6Z8L3</accession>
<protein>
    <submittedName>
        <fullName evidence="1">DUF2953 domain-containing protein</fullName>
    </submittedName>
</protein>
<dbReference type="InterPro" id="IPR021338">
    <property type="entry name" value="DUF2953"/>
</dbReference>
<keyword evidence="2" id="KW-1185">Reference proteome</keyword>
<sequence length="204" mass="22989">MIALFLVCAVLICITILLFLPVEIRVHYEHVKEDDNGFLELRYLHGLIRLRRELTKVQAGMTNEGPTIHVHGEKSAHNHSKEVISASGILNHWKSIRERFRTSLPILRRTARHLRIHELEFEAAVGMHDAVATGMTVGAMYAVTTGLFGAVSHACRLQTSPKVHIQPVFNQPLLSVKTHSIMRIPLGYAISAGIRLLLAWKRRT</sequence>
<organism evidence="1 2">
    <name type="scientific">Alicyclobacillus dauci</name>
    <dbReference type="NCBI Taxonomy" id="1475485"/>
    <lineage>
        <taxon>Bacteria</taxon>
        <taxon>Bacillati</taxon>
        <taxon>Bacillota</taxon>
        <taxon>Bacilli</taxon>
        <taxon>Bacillales</taxon>
        <taxon>Alicyclobacillaceae</taxon>
        <taxon>Alicyclobacillus</taxon>
    </lineage>
</organism>
<dbReference type="Proteomes" id="UP001164803">
    <property type="component" value="Chromosome"/>
</dbReference>
<dbReference type="EMBL" id="CP104064">
    <property type="protein sequence ID" value="WAH39070.1"/>
    <property type="molecule type" value="Genomic_DNA"/>
</dbReference>
<proteinExistence type="predicted"/>
<dbReference type="Pfam" id="PF11167">
    <property type="entry name" value="DUF2953"/>
    <property type="match status" value="1"/>
</dbReference>
<evidence type="ECO:0000313" key="2">
    <source>
        <dbReference type="Proteomes" id="UP001164803"/>
    </source>
</evidence>
<dbReference type="RefSeq" id="WP_268046722.1">
    <property type="nucleotide sequence ID" value="NZ_CP104064.1"/>
</dbReference>